<evidence type="ECO:0000259" key="6">
    <source>
        <dbReference type="Pfam" id="PF02782"/>
    </source>
</evidence>
<reference evidence="8" key="1">
    <citation type="submission" date="2016-10" db="EMBL/GenBank/DDBJ databases">
        <authorList>
            <person name="Varghese N."/>
            <person name="Submissions S."/>
        </authorList>
    </citation>
    <scope>NUCLEOTIDE SEQUENCE [LARGE SCALE GENOMIC DNA]</scope>
    <source>
        <strain evidence="8">DSM 19083</strain>
    </source>
</reference>
<dbReference type="Pfam" id="PF02782">
    <property type="entry name" value="FGGY_C"/>
    <property type="match status" value="1"/>
</dbReference>
<protein>
    <submittedName>
        <fullName evidence="7">Gluconate kinase, FGGY family</fullName>
    </submittedName>
</protein>
<dbReference type="STRING" id="285351.SAMN04488035_0346"/>
<dbReference type="InterPro" id="IPR018483">
    <property type="entry name" value="Carb_kinase_FGGY_CS"/>
</dbReference>
<dbReference type="PIRSF" id="PIRSF000538">
    <property type="entry name" value="GlpK"/>
    <property type="match status" value="1"/>
</dbReference>
<dbReference type="InterPro" id="IPR018484">
    <property type="entry name" value="FGGY_N"/>
</dbReference>
<comment type="similarity">
    <text evidence="1 4">Belongs to the FGGY kinase family.</text>
</comment>
<dbReference type="EMBL" id="FONZ01000001">
    <property type="protein sequence ID" value="SFE74084.1"/>
    <property type="molecule type" value="Genomic_DNA"/>
</dbReference>
<dbReference type="GO" id="GO:0016773">
    <property type="term" value="F:phosphotransferase activity, alcohol group as acceptor"/>
    <property type="evidence" value="ECO:0007669"/>
    <property type="project" value="InterPro"/>
</dbReference>
<keyword evidence="2 4" id="KW-0808">Transferase</keyword>
<gene>
    <name evidence="7" type="ORF">SAMN04488035_0346</name>
</gene>
<dbReference type="CDD" id="cd07770">
    <property type="entry name" value="ASKHA_NBD_FGGY_GntK"/>
    <property type="match status" value="1"/>
</dbReference>
<organism evidence="7 8">
    <name type="scientific">Flavimobilis marinus</name>
    <dbReference type="NCBI Taxonomy" id="285351"/>
    <lineage>
        <taxon>Bacteria</taxon>
        <taxon>Bacillati</taxon>
        <taxon>Actinomycetota</taxon>
        <taxon>Actinomycetes</taxon>
        <taxon>Micrococcales</taxon>
        <taxon>Jonesiaceae</taxon>
        <taxon>Flavimobilis</taxon>
    </lineage>
</organism>
<dbReference type="InterPro" id="IPR050406">
    <property type="entry name" value="FGGY_Carb_Kinase"/>
</dbReference>
<evidence type="ECO:0000256" key="2">
    <source>
        <dbReference type="ARBA" id="ARBA00022679"/>
    </source>
</evidence>
<dbReference type="PROSITE" id="PS00445">
    <property type="entry name" value="FGGY_KINASES_2"/>
    <property type="match status" value="1"/>
</dbReference>
<evidence type="ECO:0000256" key="3">
    <source>
        <dbReference type="ARBA" id="ARBA00022777"/>
    </source>
</evidence>
<dbReference type="AlphaFoldDB" id="A0A1I2D0R1"/>
<dbReference type="PANTHER" id="PTHR43095:SF2">
    <property type="entry name" value="GLUCONOKINASE"/>
    <property type="match status" value="1"/>
</dbReference>
<evidence type="ECO:0000256" key="4">
    <source>
        <dbReference type="RuleBase" id="RU003733"/>
    </source>
</evidence>
<evidence type="ECO:0000256" key="1">
    <source>
        <dbReference type="ARBA" id="ARBA00009156"/>
    </source>
</evidence>
<dbReference type="Gene3D" id="3.30.420.40">
    <property type="match status" value="2"/>
</dbReference>
<dbReference type="Proteomes" id="UP000198520">
    <property type="component" value="Unassembled WGS sequence"/>
</dbReference>
<evidence type="ECO:0000313" key="7">
    <source>
        <dbReference type="EMBL" id="SFE74084.1"/>
    </source>
</evidence>
<feature type="domain" description="Carbohydrate kinase FGGY C-terminal" evidence="6">
    <location>
        <begin position="274"/>
        <end position="464"/>
    </location>
</feature>
<accession>A0A1I2D0R1</accession>
<evidence type="ECO:0000313" key="8">
    <source>
        <dbReference type="Proteomes" id="UP000198520"/>
    </source>
</evidence>
<dbReference type="GO" id="GO:0005975">
    <property type="term" value="P:carbohydrate metabolic process"/>
    <property type="evidence" value="ECO:0007669"/>
    <property type="project" value="InterPro"/>
</dbReference>
<proteinExistence type="inferred from homology"/>
<evidence type="ECO:0000259" key="5">
    <source>
        <dbReference type="Pfam" id="PF00370"/>
    </source>
</evidence>
<dbReference type="InterPro" id="IPR000577">
    <property type="entry name" value="Carb_kinase_FGGY"/>
</dbReference>
<dbReference type="SUPFAM" id="SSF53067">
    <property type="entry name" value="Actin-like ATPase domain"/>
    <property type="match status" value="2"/>
</dbReference>
<name>A0A1I2D0R1_9MICO</name>
<dbReference type="PANTHER" id="PTHR43095">
    <property type="entry name" value="SUGAR KINASE"/>
    <property type="match status" value="1"/>
</dbReference>
<keyword evidence="8" id="KW-1185">Reference proteome</keyword>
<dbReference type="GO" id="GO:0016301">
    <property type="term" value="F:kinase activity"/>
    <property type="evidence" value="ECO:0007669"/>
    <property type="project" value="UniProtKB-KW"/>
</dbReference>
<dbReference type="Pfam" id="PF00370">
    <property type="entry name" value="FGGY_N"/>
    <property type="match status" value="1"/>
</dbReference>
<dbReference type="InterPro" id="IPR043129">
    <property type="entry name" value="ATPase_NBD"/>
</dbReference>
<keyword evidence="3 4" id="KW-0418">Kinase</keyword>
<sequence length="521" mass="53936">MVARDGGGRVSAETAWPRPAQVIVGVDVGTTAAKVVGFGVGSPWRHVAVREYPLLEPVPGHRVQDPETVWAATASALSDVVAAASGADVLALSVSTAMHGLIGLDATMHPVTPLVTWADARATEVSRRLRADGLGPELHQRSGTPVHPMSPLTKLVWFREHEPDVWARARWWVGLKDYVLLRLTGTLVTELSSASGTGLLDMPRREWSEPSLAVAGVSPDQLPDILPTTATLGLSRATASRVGLPVNTPVVVGAADGPLGNLGTDAMAPGVVGLSLGTSGAARMIVDAPPAVLDPSLFCYALTDTAWAVGGAVSNGGIVVRWAGQALAPDLRSLPDGPTADERLLELAATVPPGADGLVMLPYLLSERAPLWDPDLTGAFLGLRRSHTRGHLVRAAVEGVALQLTAIVEHIDQIQPVTSVRATGGAFRAPLWREIMAATTGRPFHAVGAAEGSALGAAALGLHALGRAPVLADAPALLRAPGAPDAEEVAVTPELVAAYAASRRLLPERIAALQVVAGLFA</sequence>
<feature type="domain" description="Carbohydrate kinase FGGY N-terminal" evidence="5">
    <location>
        <begin position="22"/>
        <end position="263"/>
    </location>
</feature>
<dbReference type="InterPro" id="IPR018485">
    <property type="entry name" value="FGGY_C"/>
</dbReference>
<dbReference type="PROSITE" id="PS00933">
    <property type="entry name" value="FGGY_KINASES_1"/>
    <property type="match status" value="1"/>
</dbReference>